<dbReference type="SUPFAM" id="SSF57802">
    <property type="entry name" value="Rubredoxin-like"/>
    <property type="match status" value="1"/>
</dbReference>
<evidence type="ECO:0000313" key="2">
    <source>
        <dbReference type="Proteomes" id="UP001200110"/>
    </source>
</evidence>
<accession>A0ABS9ITR7</accession>
<evidence type="ECO:0008006" key="3">
    <source>
        <dbReference type="Google" id="ProtNLM"/>
    </source>
</evidence>
<dbReference type="Gene3D" id="2.20.28.100">
    <property type="entry name" value="Desulphoferrodoxin, N-terminal domain"/>
    <property type="match status" value="1"/>
</dbReference>
<dbReference type="EMBL" id="JAKKOR010000007">
    <property type="protein sequence ID" value="MCF8588951.1"/>
    <property type="molecule type" value="Genomic_DNA"/>
</dbReference>
<organism evidence="1 2">
    <name type="scientific">Gordonia liuliyuniae</name>
    <dbReference type="NCBI Taxonomy" id="2911517"/>
    <lineage>
        <taxon>Bacteria</taxon>
        <taxon>Bacillati</taxon>
        <taxon>Actinomycetota</taxon>
        <taxon>Actinomycetes</taxon>
        <taxon>Mycobacteriales</taxon>
        <taxon>Gordoniaceae</taxon>
        <taxon>Gordonia</taxon>
    </lineage>
</organism>
<comment type="caution">
    <text evidence="1">The sequence shown here is derived from an EMBL/GenBank/DDBJ whole genome shotgun (WGS) entry which is preliminary data.</text>
</comment>
<keyword evidence="2" id="KW-1185">Reference proteome</keyword>
<protein>
    <recommendedName>
        <fullName evidence="3">Desulfoferrodoxin N-terminal domain-containing protein</fullName>
    </recommendedName>
</protein>
<proteinExistence type="predicted"/>
<gene>
    <name evidence="1" type="ORF">L5G33_10820</name>
</gene>
<dbReference type="RefSeq" id="WP_236998174.1">
    <property type="nucleotide sequence ID" value="NZ_JAKKOR010000007.1"/>
</dbReference>
<name>A0ABS9ITR7_9ACTN</name>
<sequence>MNEIGKRYTCAQCETQVICVKKGEGSFTCHGAPMELLTAKPLPSSD</sequence>
<dbReference type="InterPro" id="IPR038094">
    <property type="entry name" value="Desulfoferrodoxin_N_sf"/>
</dbReference>
<dbReference type="Proteomes" id="UP001200110">
    <property type="component" value="Unassembled WGS sequence"/>
</dbReference>
<reference evidence="1 2" key="1">
    <citation type="submission" date="2022-01" db="EMBL/GenBank/DDBJ databases">
        <authorList>
            <person name="Huang Y."/>
        </authorList>
    </citation>
    <scope>NUCLEOTIDE SEQUENCE [LARGE SCALE GENOMIC DNA]</scope>
    <source>
        <strain evidence="1 2">HY366</strain>
    </source>
</reference>
<evidence type="ECO:0000313" key="1">
    <source>
        <dbReference type="EMBL" id="MCF8588951.1"/>
    </source>
</evidence>